<dbReference type="GO" id="GO:0016787">
    <property type="term" value="F:hydrolase activity"/>
    <property type="evidence" value="ECO:0007669"/>
    <property type="project" value="UniProtKB-KW"/>
</dbReference>
<comment type="caution">
    <text evidence="2">The sequence shown here is derived from an EMBL/GenBank/DDBJ whole genome shotgun (WGS) entry which is preliminary data.</text>
</comment>
<dbReference type="InterPro" id="IPR000073">
    <property type="entry name" value="AB_hydrolase_1"/>
</dbReference>
<dbReference type="EMBL" id="JBHUME010000002">
    <property type="protein sequence ID" value="MFD2611014.1"/>
    <property type="molecule type" value="Genomic_DNA"/>
</dbReference>
<evidence type="ECO:0000313" key="3">
    <source>
        <dbReference type="Proteomes" id="UP001597541"/>
    </source>
</evidence>
<sequence length="308" mass="35014">MTAIWILLCILVLLCAVGWYFSSRIVHIAVVPHEEIWKNELAAGRFNKEKYEQAEKESVLIDSPFGYKLHGYFLPHGQSRKTVIVVHGVTMSTNASIKYAELFLKRGFNVLMYDHRRHGQSGGSTTTYGYYEKHDLKAWTAWVRDRYGPHCEIGIIGESMGAATALQYAAMDPDTAFFIIDCPYSDFRAQLAYRLKVEFKLPPFPLLGLANLFVWLRSGMSFGKVLPIRDIAGVHTPMLFITGENDTYIPPQMTKDLYEAKPGFKKLYMAPNSDHAEALANNREEYDRVVGEFIEAVELSRNQERGAI</sequence>
<name>A0ABW5P983_9BACL</name>
<evidence type="ECO:0000259" key="1">
    <source>
        <dbReference type="Pfam" id="PF00561"/>
    </source>
</evidence>
<dbReference type="SUPFAM" id="SSF53474">
    <property type="entry name" value="alpha/beta-Hydrolases"/>
    <property type="match status" value="1"/>
</dbReference>
<dbReference type="InterPro" id="IPR029058">
    <property type="entry name" value="AB_hydrolase_fold"/>
</dbReference>
<evidence type="ECO:0000313" key="2">
    <source>
        <dbReference type="EMBL" id="MFD2611014.1"/>
    </source>
</evidence>
<gene>
    <name evidence="2" type="ORF">ACFSUF_01095</name>
</gene>
<organism evidence="2 3">
    <name type="scientific">Paenibacillus gansuensis</name>
    <dbReference type="NCBI Taxonomy" id="306542"/>
    <lineage>
        <taxon>Bacteria</taxon>
        <taxon>Bacillati</taxon>
        <taxon>Bacillota</taxon>
        <taxon>Bacilli</taxon>
        <taxon>Bacillales</taxon>
        <taxon>Paenibacillaceae</taxon>
        <taxon>Paenibacillus</taxon>
    </lineage>
</organism>
<dbReference type="RefSeq" id="WP_377599263.1">
    <property type="nucleotide sequence ID" value="NZ_JBHUME010000002.1"/>
</dbReference>
<dbReference type="PANTHER" id="PTHR43358">
    <property type="entry name" value="ALPHA/BETA-HYDROLASE"/>
    <property type="match status" value="1"/>
</dbReference>
<protein>
    <submittedName>
        <fullName evidence="2">Alpha/beta hydrolase</fullName>
    </submittedName>
</protein>
<dbReference type="Gene3D" id="3.40.50.1820">
    <property type="entry name" value="alpha/beta hydrolase"/>
    <property type="match status" value="1"/>
</dbReference>
<feature type="domain" description="AB hydrolase-1" evidence="1">
    <location>
        <begin position="82"/>
        <end position="174"/>
    </location>
</feature>
<accession>A0ABW5P983</accession>
<dbReference type="Pfam" id="PF00561">
    <property type="entry name" value="Abhydrolase_1"/>
    <property type="match status" value="1"/>
</dbReference>
<dbReference type="Proteomes" id="UP001597541">
    <property type="component" value="Unassembled WGS sequence"/>
</dbReference>
<keyword evidence="3" id="KW-1185">Reference proteome</keyword>
<proteinExistence type="predicted"/>
<dbReference type="InterPro" id="IPR052920">
    <property type="entry name" value="DNA-binding_regulatory"/>
</dbReference>
<dbReference type="PANTHER" id="PTHR43358:SF5">
    <property type="entry name" value="EXPORTED PROTEIN"/>
    <property type="match status" value="1"/>
</dbReference>
<keyword evidence="2" id="KW-0378">Hydrolase</keyword>
<reference evidence="3" key="1">
    <citation type="journal article" date="2019" name="Int. J. Syst. Evol. Microbiol.">
        <title>The Global Catalogue of Microorganisms (GCM) 10K type strain sequencing project: providing services to taxonomists for standard genome sequencing and annotation.</title>
        <authorList>
            <consortium name="The Broad Institute Genomics Platform"/>
            <consortium name="The Broad Institute Genome Sequencing Center for Infectious Disease"/>
            <person name="Wu L."/>
            <person name="Ma J."/>
        </authorList>
    </citation>
    <scope>NUCLEOTIDE SEQUENCE [LARGE SCALE GENOMIC DNA]</scope>
    <source>
        <strain evidence="3">KCTC 3950</strain>
    </source>
</reference>